<dbReference type="EMBL" id="BRXU01000004">
    <property type="protein sequence ID" value="GLC51241.1"/>
    <property type="molecule type" value="Genomic_DNA"/>
</dbReference>
<organism evidence="1 2">
    <name type="scientific">Pleodorina starrii</name>
    <dbReference type="NCBI Taxonomy" id="330485"/>
    <lineage>
        <taxon>Eukaryota</taxon>
        <taxon>Viridiplantae</taxon>
        <taxon>Chlorophyta</taxon>
        <taxon>core chlorophytes</taxon>
        <taxon>Chlorophyceae</taxon>
        <taxon>CS clade</taxon>
        <taxon>Chlamydomonadales</taxon>
        <taxon>Volvocaceae</taxon>
        <taxon>Pleodorina</taxon>
    </lineage>
</organism>
<accession>A0A9W6F0L8</accession>
<keyword evidence="2" id="KW-1185">Reference proteome</keyword>
<gene>
    <name evidence="1" type="primary">PLEST007187</name>
    <name evidence="1" type="ORF">PLESTB_000481400</name>
</gene>
<dbReference type="InterPro" id="IPR053325">
    <property type="entry name" value="H3-Acetyl_Activator"/>
</dbReference>
<sequence>MYGRVGAIASRLTSRYIASNSLSIVHLASVAGTSSSWLFNVGGTAASPLAFAAGALPGPGLRKFCTLDVTKEMDAVNELFVEARDEIEFAKEEAETVYFNESVKTAKGAVDTCLKRWEELLAALPEEERNRVVRTMGLKMAQLQAEFDEVSKLHLED</sequence>
<dbReference type="Proteomes" id="UP001165080">
    <property type="component" value="Unassembled WGS sequence"/>
</dbReference>
<evidence type="ECO:0000313" key="2">
    <source>
        <dbReference type="Proteomes" id="UP001165080"/>
    </source>
</evidence>
<comment type="caution">
    <text evidence="1">The sequence shown here is derived from an EMBL/GenBank/DDBJ whole genome shotgun (WGS) entry which is preliminary data.</text>
</comment>
<dbReference type="AlphaFoldDB" id="A0A9W6F0L8"/>
<reference evidence="1 2" key="1">
    <citation type="journal article" date="2023" name="Commun. Biol.">
        <title>Reorganization of the ancestral sex-determining regions during the evolution of trioecy in Pleodorina starrii.</title>
        <authorList>
            <person name="Takahashi K."/>
            <person name="Suzuki S."/>
            <person name="Kawai-Toyooka H."/>
            <person name="Yamamoto K."/>
            <person name="Hamaji T."/>
            <person name="Ootsuki R."/>
            <person name="Yamaguchi H."/>
            <person name="Kawachi M."/>
            <person name="Higashiyama T."/>
            <person name="Nozaki H."/>
        </authorList>
    </citation>
    <scope>NUCLEOTIDE SEQUENCE [LARGE SCALE GENOMIC DNA]</scope>
    <source>
        <strain evidence="1 2">NIES-4479</strain>
    </source>
</reference>
<dbReference type="PANTHER" id="PTHR35706">
    <property type="entry name" value="F14O23.11 PROTEIN"/>
    <property type="match status" value="1"/>
</dbReference>
<protein>
    <submittedName>
        <fullName evidence="1">Uncharacterized protein</fullName>
    </submittedName>
</protein>
<proteinExistence type="predicted"/>
<dbReference type="PANTHER" id="PTHR35706:SF1">
    <property type="entry name" value="EMBRYOGENESIS-LIKE PROTEIN"/>
    <property type="match status" value="1"/>
</dbReference>
<name>A0A9W6F0L8_9CHLO</name>
<evidence type="ECO:0000313" key="1">
    <source>
        <dbReference type="EMBL" id="GLC51241.1"/>
    </source>
</evidence>
<dbReference type="OrthoDB" id="273230at2759"/>